<evidence type="ECO:0000313" key="2">
    <source>
        <dbReference type="EMBL" id="CEO99399.1"/>
    </source>
</evidence>
<feature type="region of interest" description="Disordered" evidence="1">
    <location>
        <begin position="89"/>
        <end position="145"/>
    </location>
</feature>
<proteinExistence type="predicted"/>
<reference evidence="2 4" key="1">
    <citation type="submission" date="2015-02" db="EMBL/GenBank/DDBJ databases">
        <authorList>
            <person name="Chooi Y.-H."/>
        </authorList>
    </citation>
    <scope>NUCLEOTIDE SEQUENCE [LARGE SCALE GENOMIC DNA]</scope>
    <source>
        <strain evidence="2">E3</strain>
    </source>
</reference>
<feature type="compositionally biased region" description="Basic and acidic residues" evidence="1">
    <location>
        <begin position="107"/>
        <end position="117"/>
    </location>
</feature>
<evidence type="ECO:0000256" key="1">
    <source>
        <dbReference type="SAM" id="MobiDB-lite"/>
    </source>
</evidence>
<sequence>MGAASSLSAVDVTGGADDQDAIVRDVLRAGLESQTGIPGGVVGGLVRLGVIKRDGSWDGPRLQQALARVEGVSECALGSAHALSSLCQGSPDSANRRVPVPANGNERANDSALRRSEATSLGRVDNGPPAAGKPSPTKLHLSPSDFNPGTVPGLARFVLERVIMDLAFPDCKLNDIVQQYINVHGPGVRFIMGHLKSLGVVEDGDASTGACWNKARFIAALRQLPPVPAKFKGAAESCFASLSPMTPTASSVANGAAPKTKHATTTSSLGNVLGSAGLTHLEGEFITAGYTKAEAVAGLTTRELKTIGVANSQVPRLRAALSETVAKPSPAETPTTPTRDAVHELVPPAVNASSGPLLDDVLRSADLESLSGTLARSGHTNAELVATSTNLEFKAMGITKRQRKRLRAALSNVQAQTS</sequence>
<evidence type="ECO:0008006" key="6">
    <source>
        <dbReference type="Google" id="ProtNLM"/>
    </source>
</evidence>
<dbReference type="Gene3D" id="1.10.150.50">
    <property type="entry name" value="Transcription Factor, Ets-1"/>
    <property type="match status" value="1"/>
</dbReference>
<reference evidence="3 5" key="2">
    <citation type="submission" date="2018-03" db="EMBL/GenBank/DDBJ databases">
        <authorList>
            <person name="Fogelqvist J."/>
        </authorList>
    </citation>
    <scope>NUCLEOTIDE SEQUENCE [LARGE SCALE GENOMIC DNA]</scope>
</reference>
<organism evidence="2 4">
    <name type="scientific">Plasmodiophora brassicae</name>
    <name type="common">Clubroot disease agent</name>
    <dbReference type="NCBI Taxonomy" id="37360"/>
    <lineage>
        <taxon>Eukaryota</taxon>
        <taxon>Sar</taxon>
        <taxon>Rhizaria</taxon>
        <taxon>Endomyxa</taxon>
        <taxon>Phytomyxea</taxon>
        <taxon>Plasmodiophorida</taxon>
        <taxon>Plasmodiophoridae</taxon>
        <taxon>Plasmodiophora</taxon>
    </lineage>
</organism>
<dbReference type="AlphaFoldDB" id="A0A0G4IW88"/>
<dbReference type="Proteomes" id="UP000290189">
    <property type="component" value="Unassembled WGS sequence"/>
</dbReference>
<keyword evidence="3" id="KW-0496">Mitochondrion</keyword>
<dbReference type="InterPro" id="IPR013761">
    <property type="entry name" value="SAM/pointed_sf"/>
</dbReference>
<dbReference type="EMBL" id="OVEO01000007">
    <property type="protein sequence ID" value="SPQ97405.1"/>
    <property type="molecule type" value="Genomic_DNA"/>
</dbReference>
<evidence type="ECO:0000313" key="3">
    <source>
        <dbReference type="EMBL" id="SPQ97405.1"/>
    </source>
</evidence>
<dbReference type="SUPFAM" id="SSF47769">
    <property type="entry name" value="SAM/Pointed domain"/>
    <property type="match status" value="1"/>
</dbReference>
<dbReference type="EMBL" id="CDSF01000090">
    <property type="protein sequence ID" value="CEO99399.1"/>
    <property type="molecule type" value="Genomic_DNA"/>
</dbReference>
<keyword evidence="4" id="KW-1185">Reference proteome</keyword>
<evidence type="ECO:0000313" key="5">
    <source>
        <dbReference type="Proteomes" id="UP000290189"/>
    </source>
</evidence>
<gene>
    <name evidence="2" type="ORF">PBRA_001306</name>
    <name evidence="3" type="ORF">PLBR_LOCUS4620</name>
</gene>
<protein>
    <recommendedName>
        <fullName evidence="6">SAM domain-containing protein</fullName>
    </recommendedName>
</protein>
<dbReference type="Proteomes" id="UP000039324">
    <property type="component" value="Unassembled WGS sequence"/>
</dbReference>
<accession>A0A0G4IW88</accession>
<geneLocation type="mitochondrion" evidence="3"/>
<evidence type="ECO:0000313" key="4">
    <source>
        <dbReference type="Proteomes" id="UP000039324"/>
    </source>
</evidence>
<name>A0A0G4IW88_PLABS</name>